<dbReference type="SUPFAM" id="SSF53474">
    <property type="entry name" value="alpha/beta-Hydrolases"/>
    <property type="match status" value="6"/>
</dbReference>
<accession>A0A182YD67</accession>
<keyword evidence="5" id="KW-0325">Glycoprotein</keyword>
<feature type="domain" description="Carboxylesterase type B" evidence="7">
    <location>
        <begin position="629"/>
        <end position="1130"/>
    </location>
</feature>
<dbReference type="InterPro" id="IPR019826">
    <property type="entry name" value="Carboxylesterase_B_AS"/>
</dbReference>
<dbReference type="VEuPathDB" id="VectorBase:ASTE016125"/>
<dbReference type="Pfam" id="PF00135">
    <property type="entry name" value="COesterase"/>
    <property type="match status" value="6"/>
</dbReference>
<evidence type="ECO:0000259" key="7">
    <source>
        <dbReference type="Pfam" id="PF00135"/>
    </source>
</evidence>
<evidence type="ECO:0000256" key="3">
    <source>
        <dbReference type="ARBA" id="ARBA00022801"/>
    </source>
</evidence>
<dbReference type="InterPro" id="IPR019819">
    <property type="entry name" value="Carboxylesterase_B_CS"/>
</dbReference>
<dbReference type="VEuPathDB" id="VectorBase:ASTEI20_044573"/>
<evidence type="ECO:0000256" key="2">
    <source>
        <dbReference type="ARBA" id="ARBA00022487"/>
    </source>
</evidence>
<feature type="domain" description="Carboxylesterase type B" evidence="7">
    <location>
        <begin position="1145"/>
        <end position="1653"/>
    </location>
</feature>
<dbReference type="PANTHER" id="PTHR43142">
    <property type="entry name" value="CARBOXYLIC ESTER HYDROLASE"/>
    <property type="match status" value="1"/>
</dbReference>
<feature type="domain" description="Carboxylesterase type B" evidence="7">
    <location>
        <begin position="45"/>
        <end position="566"/>
    </location>
</feature>
<protein>
    <recommendedName>
        <fullName evidence="6">carboxylesterase</fullName>
        <ecNumber evidence="6">3.1.1.1</ecNumber>
    </recommendedName>
</protein>
<dbReference type="VEuPathDB" id="VectorBase:ASTEI06403"/>
<evidence type="ECO:0000256" key="4">
    <source>
        <dbReference type="ARBA" id="ARBA00023157"/>
    </source>
</evidence>
<dbReference type="STRING" id="30069.A0A182YD67"/>
<dbReference type="Gene3D" id="3.40.50.1820">
    <property type="entry name" value="alpha/beta hydrolase"/>
    <property type="match status" value="6"/>
</dbReference>
<dbReference type="PROSITE" id="PS00122">
    <property type="entry name" value="CARBOXYLESTERASE_B_1"/>
    <property type="match status" value="6"/>
</dbReference>
<dbReference type="VEuPathDB" id="VectorBase:ASTE016121"/>
<dbReference type="EnsemblMetazoa" id="ASTEI06403-RA">
    <property type="protein sequence ID" value="ASTEI06403-PA"/>
    <property type="gene ID" value="ASTEI06403"/>
</dbReference>
<keyword evidence="9" id="KW-1185">Reference proteome</keyword>
<evidence type="ECO:0000313" key="8">
    <source>
        <dbReference type="EnsemblMetazoa" id="ASTEI06403-PA"/>
    </source>
</evidence>
<dbReference type="VEuPathDB" id="VectorBase:ASTE016122"/>
<feature type="domain" description="Carboxylesterase type B" evidence="7">
    <location>
        <begin position="2850"/>
        <end position="3364"/>
    </location>
</feature>
<reference evidence="8" key="2">
    <citation type="submission" date="2020-05" db="UniProtKB">
        <authorList>
            <consortium name="EnsemblMetazoa"/>
        </authorList>
    </citation>
    <scope>IDENTIFICATION</scope>
    <source>
        <strain evidence="8">Indian</strain>
    </source>
</reference>
<comment type="similarity">
    <text evidence="1">Belongs to the type-B carboxylesterase/lipase family.</text>
</comment>
<evidence type="ECO:0000256" key="1">
    <source>
        <dbReference type="ARBA" id="ARBA00005964"/>
    </source>
</evidence>
<feature type="domain" description="Carboxylesterase type B" evidence="7">
    <location>
        <begin position="1713"/>
        <end position="2222"/>
    </location>
</feature>
<dbReference type="EC" id="3.1.1.1" evidence="6"/>
<sequence length="3407" mass="375696">MVVYARLRRQRPVLPVSGKMSFVSVLRWAVVAVVLCLAAASNALTVQIQGLGQVTGSETVTARSEQRVYQFLNIPYAESPAGTRRFRAPVPIAAWNGIKDVSQPGRPCPQPGITDQLNQGDITPAIEDCLSLSVYTKNVTAKHPVMVYIHGGSFYLGRAADHPPNYLLERDVTLVAVQYRLGALGFLSTMSSTIPGNAAMLDIVMALRWVQDHIGDFGGDPQRVTIFGQSAGAAAASALLYSPLVPASYFSQVILQSGGSTSAWSIDPNPIENAKEIAKYAGCDIVRPIEDVERCLQEVPVLSLLKALDMHSQDRMVNQGVYNIGGCGMVIGGPSGFLTADPIHVMRSGQVRKDVRLMAGATKHDGSFMLTGLYDMLAAMDLINNTQFNQYDLIDTANRVFGIDEHSGALAGYEIETLFAEQDIKSGNFSHLMEGLIDIAGAIVIKAPVLRDVQNNARHSEKETYLYSFDYQGEHTRFGYGANTSHYPFKGGAHHSDDNMYLFPYPAHVTDLNAADTLMSEIMVDLWTSFAIDGVPKSARGVPAWPKVNGPTGPYLHINDPFSIGTNFYDEYAVSAHDRSAAQTLEKMSSPFTVAFAIAALTLLVVALLLVLSIASIPGTIDAQDVEGPVVDIEGLGSVLGIMGETAWTARPIYQFFNIRYAEAPVGEQRFRAPVSVLPWSGVMDVTAPGRGCPQSRSVTTDDPDAEDCLTLSVFSNDLLANRPVMVYIHGGAFVVGSAERFGPEYLLEKDIVLVVIQYRLGTLGFLSTGTERIPGNAAMYDVMESLEWVSRHIRHFGGSPQDVTIFGESAGGHAVSAMLHSPQVREDLFQRAIIQSGTLFMPWVICQDPTEGAYEIASIIGCPLTSPTEIDDCLKQASVRDLVQAQDQHKRNEFSSPGYPKVAGACITIGGPLGDKNFMPVHPKESTYFRDVPIIFGMNSQEGLIFFNEYFQYALNSQPIEFANHWDFLEFVKTVNVKFGSGAFVDAVVGYELLSKATWEEMSRANFSELVPVLIDIAGNLALKYGSAEEANRFANAHPGKVYLYNFDYVGPPSPMTPGFPYDVPNSVGHGDELKFLFPMSNNLGDVHVQMAKIMVDLWTSFAITGVPQADNVIPWPTVSIAALLLVLSITSITGTTKAQDAQGPVVDIEGLGSVLGIMGETAWTARPIYKFFNIKYAEAPVGEQRFRAPVSVLPWSGVMNVTAPGRGCPQSRTLSAEDPDAEDCLTLSVYSNDLLANRPVMLYIHGGAFVLGSAERFGPEYLLEKDIVLVVIQYRLGTLGFLSTGTERIPGNAAMYDVMESLEWVSRHIRHFGGNPQDVTIFGESAGGHAVSAMLHSPQVREDLFHRAIIQSGTVFMPWVICQDPTEGSYDIARIIGCPMTSPTAIDNCLKQASVRDLVQAQDQHKRNEFSSPGYPKVAGACITVGGPFGDKNFMPVHPKDSTYFRNASIIFGMNSQEGLIFFNEYFQYALNSEQIEFEDDWDFLEFVETVNVKFGSAAFVDAVVGYELLSKATWEEMSRTNFLELVPILIDIAGNLALKYGSVEEANRFARALPGQVYLYNFDYVGPPSPMTPGFPYDVPNSVGHGDELKFLFPSNNLNEEHTQMAKIMVDLWTSFAITGVPQGDNLIPWPTVSRPFGPYLRLVNPPEQKEYFVNELTNTVEKARAPRESSAKIGERNMGQLRNSAAALLLVLSIASITWITDAQDRQGPVVRIGALGSVLGTMGETAWTARPIYKFFNIKYAEAPVGRHRFRAPRSVRPWSGVMNVTAPGRACPQSRTVSRDDPDAEDCLTLSVYSNDLRARRPVMVYIHGGAFVVGSAERFGPEYLLEKDIVLVVIQYRLGTLGFLSTGTEGIPGNAAMYDVMESLEWVSRHIRHFGGNPHDVTIFGESAGGHAVSAMLHSPQVREDLFHRAIIQSGTVFMPWVICQDPTEGAYEIARIIGCNMTTPRQIDYCLKNASVRDLVQAQNQHKRNEFSSPGYPKVAGACITIGGPFGDKNFMPVHPKESTYFRDVPIIFGMNSQEGLIFFNEYFRYALNSQPIEFEDHWDFLEFVKTVNVKFGSGAFVDAVVGYELLTKASWEEIDRANFSEIVPVLIDIAGNLALKYGSMQEANRFARAHPGQVYLYNFDYYGPPSPVTPGFPYDFPNTVGHGDELKYLFPMSSVLDEVHVQMAKIMVDLWTSFATTGVPQADNVIPWPTVSRPYGPYFRLVNPPEKMEYFVHELTNSVEKARGPRASDDLKSCAKLFRKRSFRRTLIVLTITSVIGAAIAQNDQSPVVNIQGLGSVMGIMGETAWTARPIYKFFNIKYAEAPVGEQRFRAPVSVLPWSGVKDVTAPGRGCPQSRTLSAEDPDAEDCLTLSVYSNDLLANRPVMLYIHGGAFVLGSAERFGPEYLLEKDIVLVVIQYRLGTLGFLSTGTERIPGNAAMYDVMESLEWVSRHIRHFGGNPQDVTIFGESAGGHAVSAMLHSPRVREGLFHRAIIQSGTVFMPWVICQDPTEGAYDIARIIGCPMATPTEIDNCLKQASVRDLVQAQDQHKKNEFSSPGYPKVAGACITVGGPSGAQSLMPVHPKVSTYFRDVPIIFGMNSQEGLIFFNEYFQYALNSQQIEFKDHWDFLEFVKTVNVKFGSSAFVDAVVGYELLSKATWEEMSRANFSELVPVLIDIAGNLALKYGSVEEANRFANAHPGQVYLYNFDYVGPPSPMTPGFPYDVPNSVGHGDELKFLFPMSNVLNEEHTQMAKIMVDLWTSFAMTGVPVASNVIQWPTVSRPYGPYLRLVNPPERKEYFVHELTNTVVKARESNAGIQMQFSLLSIFLTLLVAWASIGLLSVCLVLLLSDRVSSQQNSPIVVIDGLGTVQGTRGRTAWTDREIFKFYNIRYAEAPSGQQRFRNPVPVKPWSGVFNAVFPGKPCPQVGLNITNDSAAEDCLTLSVYTQNITANRPVMVFIHGGAFVVGAASYYEPDYLLEKDIVLVSIQYRLGPLGFLSTGTANIPGNMAMLDMIMALEWVSSYIRFFGGDSTSVTIFGESAGGAAVSALLYSPIVRDDLFHRAIVQSGSIFSPWATCRSPKEGALDIARRVNCDRPVETMEDCLRSVPALRLMEAYEDHKNMQFNLTGYPDVSGACIVIGEASPFMPKHPKTLSRSAFRNVELMAGTTSQEGLMFWEGVYRYGLSYKPETIQSSWDLLQLIDTINERFGANSNDGSHTWHQIFSTFLSSELDRANFTELLPGLVDICGNLAIKAPVLQDVTRFAHANAGKVYLYSFDYSGTPSMYNFSAGDEFNYPYRNNSFHAEDLFYLFPLGQRLDQRDTEVAKTMVNLWTSFAISGRPAAAALKHIWNPVSHFHGPYVKINQECEEFQNYFNEFSASTDKARNQRSTGTELQLSRVAIVLALLYSVIKHVVQ</sequence>
<dbReference type="PROSITE" id="PS00941">
    <property type="entry name" value="CARBOXYLESTERASE_B_2"/>
    <property type="match status" value="1"/>
</dbReference>
<proteinExistence type="inferred from homology"/>
<organism evidence="8 9">
    <name type="scientific">Anopheles stephensi</name>
    <name type="common">Indo-Pakistan malaria mosquito</name>
    <dbReference type="NCBI Taxonomy" id="30069"/>
    <lineage>
        <taxon>Eukaryota</taxon>
        <taxon>Metazoa</taxon>
        <taxon>Ecdysozoa</taxon>
        <taxon>Arthropoda</taxon>
        <taxon>Hexapoda</taxon>
        <taxon>Insecta</taxon>
        <taxon>Pterygota</taxon>
        <taxon>Neoptera</taxon>
        <taxon>Endopterygota</taxon>
        <taxon>Diptera</taxon>
        <taxon>Nematocera</taxon>
        <taxon>Culicoidea</taxon>
        <taxon>Culicidae</taxon>
        <taxon>Anophelinae</taxon>
        <taxon>Anopheles</taxon>
    </lineage>
</organism>
<dbReference type="GO" id="GO:0106435">
    <property type="term" value="F:carboxylesterase activity"/>
    <property type="evidence" value="ECO:0007669"/>
    <property type="project" value="UniProtKB-EC"/>
</dbReference>
<keyword evidence="2" id="KW-0719">Serine esterase</keyword>
<dbReference type="InterPro" id="IPR002018">
    <property type="entry name" value="CarbesteraseB"/>
</dbReference>
<dbReference type="VEuPathDB" id="VectorBase:ASTE016120"/>
<dbReference type="InterPro" id="IPR029058">
    <property type="entry name" value="AB_hydrolase_fold"/>
</dbReference>
<dbReference type="Proteomes" id="UP000076408">
    <property type="component" value="Unassembled WGS sequence"/>
</dbReference>
<reference evidence="9" key="1">
    <citation type="journal article" date="2014" name="Genome Biol.">
        <title>Genome analysis of a major urban malaria vector mosquito, Anopheles stephensi.</title>
        <authorList>
            <person name="Jiang X."/>
            <person name="Peery A."/>
            <person name="Hall A.B."/>
            <person name="Sharma A."/>
            <person name="Chen X.G."/>
            <person name="Waterhouse R.M."/>
            <person name="Komissarov A."/>
            <person name="Riehle M.M."/>
            <person name="Shouche Y."/>
            <person name="Sharakhova M.V."/>
            <person name="Lawson D."/>
            <person name="Pakpour N."/>
            <person name="Arensburger P."/>
            <person name="Davidson V.L."/>
            <person name="Eiglmeier K."/>
            <person name="Emrich S."/>
            <person name="George P."/>
            <person name="Kennedy R.C."/>
            <person name="Mane S.P."/>
            <person name="Maslen G."/>
            <person name="Oringanje C."/>
            <person name="Qi Y."/>
            <person name="Settlage R."/>
            <person name="Tojo M."/>
            <person name="Tubio J.M."/>
            <person name="Unger M.F."/>
            <person name="Wang B."/>
            <person name="Vernick K.D."/>
            <person name="Ribeiro J.M."/>
            <person name="James A.A."/>
            <person name="Michel K."/>
            <person name="Riehle M.A."/>
            <person name="Luckhart S."/>
            <person name="Sharakhov I.V."/>
            <person name="Tu Z."/>
        </authorList>
    </citation>
    <scope>NUCLEOTIDE SEQUENCE [LARGE SCALE GENOMIC DNA]</scope>
    <source>
        <strain evidence="9">Indian</strain>
    </source>
</reference>
<dbReference type="PANTHER" id="PTHR43142:SF1">
    <property type="entry name" value="CARBOXYLIC ESTER HYDROLASE"/>
    <property type="match status" value="1"/>
</dbReference>
<name>A0A182YD67_ANOST</name>
<evidence type="ECO:0000313" key="9">
    <source>
        <dbReference type="Proteomes" id="UP000076408"/>
    </source>
</evidence>
<keyword evidence="4" id="KW-1015">Disulfide bond</keyword>
<feature type="domain" description="Carboxylesterase type B" evidence="7">
    <location>
        <begin position="2278"/>
        <end position="2787"/>
    </location>
</feature>
<keyword evidence="3" id="KW-0378">Hydrolase</keyword>
<evidence type="ECO:0000256" key="6">
    <source>
        <dbReference type="ARBA" id="ARBA00039155"/>
    </source>
</evidence>
<evidence type="ECO:0000256" key="5">
    <source>
        <dbReference type="ARBA" id="ARBA00023180"/>
    </source>
</evidence>